<dbReference type="SMART" id="SM00020">
    <property type="entry name" value="Tryp_SPc"/>
    <property type="match status" value="1"/>
</dbReference>
<dbReference type="Pfam" id="PF00089">
    <property type="entry name" value="Trypsin"/>
    <property type="match status" value="1"/>
</dbReference>
<protein>
    <recommendedName>
        <fullName evidence="2">Peptidase S1 domain-containing protein</fullName>
    </recommendedName>
</protein>
<dbReference type="InterPro" id="IPR009003">
    <property type="entry name" value="Peptidase_S1_PA"/>
</dbReference>
<dbReference type="AlphaFoldDB" id="A0A182K629"/>
<dbReference type="VEuPathDB" id="VectorBase:ACHR006214"/>
<dbReference type="GO" id="GO:0006508">
    <property type="term" value="P:proteolysis"/>
    <property type="evidence" value="ECO:0007669"/>
    <property type="project" value="InterPro"/>
</dbReference>
<dbReference type="PANTHER" id="PTHR24260:SF136">
    <property type="entry name" value="GH08193P-RELATED"/>
    <property type="match status" value="1"/>
</dbReference>
<dbReference type="PROSITE" id="PS50240">
    <property type="entry name" value="TRYPSIN_DOM"/>
    <property type="match status" value="2"/>
</dbReference>
<evidence type="ECO:0000313" key="3">
    <source>
        <dbReference type="EnsemblMetazoa" id="ACHR006214-PA"/>
    </source>
</evidence>
<feature type="domain" description="Peptidase S1" evidence="2">
    <location>
        <begin position="132"/>
        <end position="359"/>
    </location>
</feature>
<dbReference type="STRING" id="43041.A0A182K629"/>
<dbReference type="PANTHER" id="PTHR24260">
    <property type="match status" value="1"/>
</dbReference>
<dbReference type="InterPro" id="IPR001314">
    <property type="entry name" value="Peptidase_S1A"/>
</dbReference>
<dbReference type="InterPro" id="IPR043504">
    <property type="entry name" value="Peptidase_S1_PA_chymotrypsin"/>
</dbReference>
<evidence type="ECO:0000256" key="1">
    <source>
        <dbReference type="ARBA" id="ARBA00024195"/>
    </source>
</evidence>
<name>A0A182K629_9DIPT</name>
<dbReference type="CDD" id="cd00190">
    <property type="entry name" value="Tryp_SPc"/>
    <property type="match status" value="1"/>
</dbReference>
<feature type="domain" description="Peptidase S1" evidence="2">
    <location>
        <begin position="7"/>
        <end position="135"/>
    </location>
</feature>
<keyword evidence="4" id="KW-1185">Reference proteome</keyword>
<accession>A0A182K629</accession>
<dbReference type="Gene3D" id="2.40.10.10">
    <property type="entry name" value="Trypsin-like serine proteases"/>
    <property type="match status" value="2"/>
</dbReference>
<evidence type="ECO:0000259" key="2">
    <source>
        <dbReference type="PROSITE" id="PS50240"/>
    </source>
</evidence>
<dbReference type="Proteomes" id="UP000075881">
    <property type="component" value="Unassembled WGS sequence"/>
</dbReference>
<proteinExistence type="inferred from homology"/>
<sequence length="360" mass="39276">MSTVIKFVHPEFDPWKLTNDVALIRLPSPVPFSLEIYPIRLPINLPLTDMYIGRQVTVSGFGRTSDAVQSISTMLKYERMRIISNAECTNVYGAAIIRNTTLCAVGWERPYQNVCQGDSGGPMISSDRNPRIVNGLNAANTPFNAYVLYLNSANSGFFGGGSLISDRHVLTAAQNIAGFVRWEVGLGSTVFGQLSIQVSTQAVSHPNFNMANRANDIGFIILPQPVVFTALVSPIQLPIPGRNLPYENEEGMVVGFGFNVAGGQVRSDFLKVGHQRVITDSRCVGIYQITLPNHFCAEDSVMRSNVCNGDLGAGFIVSERRIDTLVGVASLITASCDSTSPTGYTRVSQYRQWIRDNTGV</sequence>
<organism evidence="3 4">
    <name type="scientific">Anopheles christyi</name>
    <dbReference type="NCBI Taxonomy" id="43041"/>
    <lineage>
        <taxon>Eukaryota</taxon>
        <taxon>Metazoa</taxon>
        <taxon>Ecdysozoa</taxon>
        <taxon>Arthropoda</taxon>
        <taxon>Hexapoda</taxon>
        <taxon>Insecta</taxon>
        <taxon>Pterygota</taxon>
        <taxon>Neoptera</taxon>
        <taxon>Endopterygota</taxon>
        <taxon>Diptera</taxon>
        <taxon>Nematocera</taxon>
        <taxon>Culicoidea</taxon>
        <taxon>Culicidae</taxon>
        <taxon>Anophelinae</taxon>
        <taxon>Anopheles</taxon>
    </lineage>
</organism>
<dbReference type="EnsemblMetazoa" id="ACHR006214-RA">
    <property type="protein sequence ID" value="ACHR006214-PA"/>
    <property type="gene ID" value="ACHR006214"/>
</dbReference>
<evidence type="ECO:0000313" key="4">
    <source>
        <dbReference type="Proteomes" id="UP000075881"/>
    </source>
</evidence>
<comment type="similarity">
    <text evidence="1">Belongs to the peptidase S1 family. CLIP subfamily.</text>
</comment>
<dbReference type="GO" id="GO:0004252">
    <property type="term" value="F:serine-type endopeptidase activity"/>
    <property type="evidence" value="ECO:0007669"/>
    <property type="project" value="InterPro"/>
</dbReference>
<reference evidence="3" key="2">
    <citation type="submission" date="2020-05" db="UniProtKB">
        <authorList>
            <consortium name="EnsemblMetazoa"/>
        </authorList>
    </citation>
    <scope>IDENTIFICATION</scope>
    <source>
        <strain evidence="3">ACHKN1017</strain>
    </source>
</reference>
<dbReference type="InterPro" id="IPR051333">
    <property type="entry name" value="CLIP_Serine_Protease"/>
</dbReference>
<dbReference type="InterPro" id="IPR001254">
    <property type="entry name" value="Trypsin_dom"/>
</dbReference>
<reference evidence="4" key="1">
    <citation type="submission" date="2013-03" db="EMBL/GenBank/DDBJ databases">
        <title>The Genome Sequence of Anopheles christyi ACHKN1017.</title>
        <authorList>
            <consortium name="The Broad Institute Genomics Platform"/>
            <person name="Neafsey D.E."/>
            <person name="Besansky N."/>
            <person name="Walker B."/>
            <person name="Young S.K."/>
            <person name="Zeng Q."/>
            <person name="Gargeya S."/>
            <person name="Fitzgerald M."/>
            <person name="Haas B."/>
            <person name="Abouelleil A."/>
            <person name="Allen A.W."/>
            <person name="Alvarado L."/>
            <person name="Arachchi H.M."/>
            <person name="Berlin A.M."/>
            <person name="Chapman S.B."/>
            <person name="Gainer-Dewar J."/>
            <person name="Goldberg J."/>
            <person name="Griggs A."/>
            <person name="Gujja S."/>
            <person name="Hansen M."/>
            <person name="Howarth C."/>
            <person name="Imamovic A."/>
            <person name="Ireland A."/>
            <person name="Larimer J."/>
            <person name="McCowan C."/>
            <person name="Murphy C."/>
            <person name="Pearson M."/>
            <person name="Poon T.W."/>
            <person name="Priest M."/>
            <person name="Roberts A."/>
            <person name="Saif S."/>
            <person name="Shea T."/>
            <person name="Sisk P."/>
            <person name="Sykes S."/>
            <person name="Wortman J."/>
            <person name="Nusbaum C."/>
            <person name="Birren B."/>
        </authorList>
    </citation>
    <scope>NUCLEOTIDE SEQUENCE [LARGE SCALE GENOMIC DNA]</scope>
    <source>
        <strain evidence="4">ACHKN1017</strain>
    </source>
</reference>
<dbReference type="PRINTS" id="PR00722">
    <property type="entry name" value="CHYMOTRYPSIN"/>
</dbReference>
<dbReference type="SUPFAM" id="SSF50494">
    <property type="entry name" value="Trypsin-like serine proteases"/>
    <property type="match status" value="2"/>
</dbReference>